<dbReference type="Proteomes" id="UP000248863">
    <property type="component" value="Unassembled WGS sequence"/>
</dbReference>
<organism evidence="2 3">
    <name type="scientific">Rhodoplanes elegans</name>
    <dbReference type="NCBI Taxonomy" id="29408"/>
    <lineage>
        <taxon>Bacteria</taxon>
        <taxon>Pseudomonadati</taxon>
        <taxon>Pseudomonadota</taxon>
        <taxon>Alphaproteobacteria</taxon>
        <taxon>Hyphomicrobiales</taxon>
        <taxon>Nitrobacteraceae</taxon>
        <taxon>Rhodoplanes</taxon>
    </lineage>
</organism>
<dbReference type="GO" id="GO:0030151">
    <property type="term" value="F:molybdenum ion binding"/>
    <property type="evidence" value="ECO:0007669"/>
    <property type="project" value="InterPro"/>
</dbReference>
<dbReference type="PANTHER" id="PTHR36930:SF1">
    <property type="entry name" value="MOSC DOMAIN-CONTAINING PROTEIN"/>
    <property type="match status" value="1"/>
</dbReference>
<dbReference type="Gene3D" id="2.40.33.20">
    <property type="entry name" value="PK beta-barrel domain-like"/>
    <property type="match status" value="1"/>
</dbReference>
<reference evidence="2 3" key="1">
    <citation type="submission" date="2017-07" db="EMBL/GenBank/DDBJ databases">
        <title>Draft Genome Sequences of Select Purple Nonsulfur Bacteria.</title>
        <authorList>
            <person name="Lasarre B."/>
            <person name="Mckinlay J.B."/>
        </authorList>
    </citation>
    <scope>NUCLEOTIDE SEQUENCE [LARGE SCALE GENOMIC DNA]</scope>
    <source>
        <strain evidence="2 3">DSM 11907</strain>
    </source>
</reference>
<feature type="domain" description="MOSC" evidence="1">
    <location>
        <begin position="25"/>
        <end position="173"/>
    </location>
</feature>
<comment type="caution">
    <text evidence="2">The sequence shown here is derived from an EMBL/GenBank/DDBJ whole genome shotgun (WGS) entry which is preliminary data.</text>
</comment>
<accession>A0A327KKX6</accession>
<dbReference type="InterPro" id="IPR011037">
    <property type="entry name" value="Pyrv_Knase-like_insert_dom_sf"/>
</dbReference>
<dbReference type="EMBL" id="NPEU01000142">
    <property type="protein sequence ID" value="RAI38115.1"/>
    <property type="molecule type" value="Genomic_DNA"/>
</dbReference>
<dbReference type="OrthoDB" id="9786134at2"/>
<dbReference type="Pfam" id="PF03473">
    <property type="entry name" value="MOSC"/>
    <property type="match status" value="1"/>
</dbReference>
<sequence>MPTDATARPTVSSVHAGAKHAFSKPPSLWIRLIENLGVEGDAHAGATDQHLYHIRRFGPTPNLRQVHLIGAETLEELAGKGHVVRPGELGENISTRNIDLLALPTGTRLRLGSDAVIELTGLRNPCVQIDNFQKGLLKHMVERGPMGVALKCGVMSVVIRGGEVRPNDPITIELPPLPHRPLVYVPPVPAGATA</sequence>
<evidence type="ECO:0000313" key="3">
    <source>
        <dbReference type="Proteomes" id="UP000248863"/>
    </source>
</evidence>
<evidence type="ECO:0000313" key="2">
    <source>
        <dbReference type="EMBL" id="RAI38115.1"/>
    </source>
</evidence>
<dbReference type="AlphaFoldDB" id="A0A327KKX6"/>
<dbReference type="PROSITE" id="PS51340">
    <property type="entry name" value="MOSC"/>
    <property type="match status" value="1"/>
</dbReference>
<proteinExistence type="predicted"/>
<keyword evidence="3" id="KW-1185">Reference proteome</keyword>
<dbReference type="GO" id="GO:0003824">
    <property type="term" value="F:catalytic activity"/>
    <property type="evidence" value="ECO:0007669"/>
    <property type="project" value="InterPro"/>
</dbReference>
<dbReference type="SUPFAM" id="SSF50800">
    <property type="entry name" value="PK beta-barrel domain-like"/>
    <property type="match status" value="1"/>
</dbReference>
<dbReference type="PANTHER" id="PTHR36930">
    <property type="entry name" value="METAL-SULFUR CLUSTER BIOSYNTHESIS PROTEINS YUAD-RELATED"/>
    <property type="match status" value="1"/>
</dbReference>
<evidence type="ECO:0000259" key="1">
    <source>
        <dbReference type="PROSITE" id="PS51340"/>
    </source>
</evidence>
<dbReference type="RefSeq" id="WP_111357744.1">
    <property type="nucleotide sequence ID" value="NZ_NHSK01000141.1"/>
</dbReference>
<protein>
    <submittedName>
        <fullName evidence="2">MOSC domain-containing protein</fullName>
    </submittedName>
</protein>
<gene>
    <name evidence="2" type="ORF">CH338_13800</name>
</gene>
<dbReference type="InterPro" id="IPR052716">
    <property type="entry name" value="MOSC_domain"/>
</dbReference>
<dbReference type="GO" id="GO:0030170">
    <property type="term" value="F:pyridoxal phosphate binding"/>
    <property type="evidence" value="ECO:0007669"/>
    <property type="project" value="InterPro"/>
</dbReference>
<name>A0A327KKX6_9BRAD</name>
<dbReference type="InterPro" id="IPR005302">
    <property type="entry name" value="MoCF_Sase_C"/>
</dbReference>